<comment type="cofactor">
    <cofactor evidence="4">
        <name>iron-sulfur cluster</name>
        <dbReference type="ChEBI" id="CHEBI:30408"/>
    </cofactor>
    <text evidence="4">Binds 1 iron-sulfur cluster per subunit.</text>
</comment>
<organism evidence="6 7">
    <name type="scientific">Uliginosibacterium paludis</name>
    <dbReference type="NCBI Taxonomy" id="1615952"/>
    <lineage>
        <taxon>Bacteria</taxon>
        <taxon>Pseudomonadati</taxon>
        <taxon>Pseudomonadota</taxon>
        <taxon>Betaproteobacteria</taxon>
        <taxon>Rhodocyclales</taxon>
        <taxon>Zoogloeaceae</taxon>
        <taxon>Uliginosibacterium</taxon>
    </lineage>
</organism>
<name>A0ABV2CLH4_9RHOO</name>
<reference evidence="6 7" key="1">
    <citation type="submission" date="2024-07" db="EMBL/GenBank/DDBJ databases">
        <title>Uliginosibacterium paludis KCTC:42655.</title>
        <authorList>
            <person name="Kim M.K."/>
        </authorList>
    </citation>
    <scope>NUCLEOTIDE SEQUENCE [LARGE SCALE GENOMIC DNA]</scope>
    <source>
        <strain evidence="6 7">KCTC 42655</strain>
    </source>
</reference>
<evidence type="ECO:0000256" key="4">
    <source>
        <dbReference type="HAMAP-Rule" id="MF_01380"/>
    </source>
</evidence>
<dbReference type="NCBIfam" id="TIGR00049">
    <property type="entry name" value="iron-sulfur cluster assembly accessory protein"/>
    <property type="match status" value="1"/>
</dbReference>
<comment type="caution">
    <text evidence="6">The sequence shown here is derived from an EMBL/GenBank/DDBJ whole genome shotgun (WGS) entry which is preliminary data.</text>
</comment>
<dbReference type="Pfam" id="PF01521">
    <property type="entry name" value="Fe-S_biosyn"/>
    <property type="match status" value="1"/>
</dbReference>
<dbReference type="Gene3D" id="2.60.300.12">
    <property type="entry name" value="HesB-like domain"/>
    <property type="match status" value="1"/>
</dbReference>
<comment type="subunit">
    <text evidence="4">Homodimer.</text>
</comment>
<feature type="domain" description="Core" evidence="5">
    <location>
        <begin position="11"/>
        <end position="111"/>
    </location>
</feature>
<dbReference type="InterPro" id="IPR000361">
    <property type="entry name" value="ATAP_core_dom"/>
</dbReference>
<dbReference type="InterPro" id="IPR017870">
    <property type="entry name" value="FeS_cluster_insertion_CS"/>
</dbReference>
<comment type="function">
    <text evidence="4">Required for insertion of 4Fe-4S clusters.</text>
</comment>
<evidence type="ECO:0000256" key="3">
    <source>
        <dbReference type="ARBA" id="ARBA00023014"/>
    </source>
</evidence>
<gene>
    <name evidence="4 6" type="primary">erpA</name>
    <name evidence="6" type="ORF">ABVT11_02885</name>
</gene>
<evidence type="ECO:0000313" key="6">
    <source>
        <dbReference type="EMBL" id="MET1488759.1"/>
    </source>
</evidence>
<dbReference type="PANTHER" id="PTHR43011:SF1">
    <property type="entry name" value="IRON-SULFUR CLUSTER ASSEMBLY 2 HOMOLOG, MITOCHONDRIAL"/>
    <property type="match status" value="1"/>
</dbReference>
<dbReference type="Proteomes" id="UP001548590">
    <property type="component" value="Unassembled WGS sequence"/>
</dbReference>
<evidence type="ECO:0000313" key="7">
    <source>
        <dbReference type="Proteomes" id="UP001548590"/>
    </source>
</evidence>
<dbReference type="HAMAP" id="MF_01380">
    <property type="entry name" value="Fe_S_insert_ErpA"/>
    <property type="match status" value="1"/>
</dbReference>
<feature type="binding site" evidence="4">
    <location>
        <position position="44"/>
    </location>
    <ligand>
        <name>iron-sulfur cluster</name>
        <dbReference type="ChEBI" id="CHEBI:30408"/>
    </ligand>
</feature>
<dbReference type="InterPro" id="IPR023063">
    <property type="entry name" value="ErpA_proteobact"/>
</dbReference>
<dbReference type="PANTHER" id="PTHR43011">
    <property type="entry name" value="IRON-SULFUR CLUSTER ASSEMBLY 2 HOMOLOG, MITOCHONDRIAL"/>
    <property type="match status" value="1"/>
</dbReference>
<sequence length="116" mass="12425">MNAPADIPSPIIFSDAAASKVAELIEDEGNPALKLRVYVNGGGCSGFQYGFAFEEEDKEDDLLVEKSGVRLVIDSVSMQYLMGAEIDYEDSLEGSRFVIRNPNATSTCGCGSSFSV</sequence>
<dbReference type="SUPFAM" id="SSF89360">
    <property type="entry name" value="HesB-like domain"/>
    <property type="match status" value="1"/>
</dbReference>
<keyword evidence="2 4" id="KW-0408">Iron</keyword>
<comment type="similarity">
    <text evidence="4">Belongs to the HesB/IscA family.</text>
</comment>
<evidence type="ECO:0000256" key="2">
    <source>
        <dbReference type="ARBA" id="ARBA00023004"/>
    </source>
</evidence>
<dbReference type="NCBIfam" id="NF010147">
    <property type="entry name" value="PRK13623.1"/>
    <property type="match status" value="1"/>
</dbReference>
<dbReference type="InterPro" id="IPR035903">
    <property type="entry name" value="HesB-like_dom_sf"/>
</dbReference>
<evidence type="ECO:0000259" key="5">
    <source>
        <dbReference type="Pfam" id="PF01521"/>
    </source>
</evidence>
<evidence type="ECO:0000256" key="1">
    <source>
        <dbReference type="ARBA" id="ARBA00022723"/>
    </source>
</evidence>
<dbReference type="RefSeq" id="WP_345927158.1">
    <property type="nucleotide sequence ID" value="NZ_JBDIVF010000003.1"/>
</dbReference>
<feature type="binding site" evidence="4">
    <location>
        <position position="108"/>
    </location>
    <ligand>
        <name>iron-sulfur cluster</name>
        <dbReference type="ChEBI" id="CHEBI:30408"/>
    </ligand>
</feature>
<proteinExistence type="inferred from homology"/>
<protein>
    <recommendedName>
        <fullName evidence="4">Putative iron-sulfur cluster insertion protein ErpA</fullName>
    </recommendedName>
</protein>
<dbReference type="EMBL" id="JBEWLZ010000001">
    <property type="protein sequence ID" value="MET1488759.1"/>
    <property type="molecule type" value="Genomic_DNA"/>
</dbReference>
<keyword evidence="1 4" id="KW-0479">Metal-binding</keyword>
<dbReference type="PROSITE" id="PS01152">
    <property type="entry name" value="HESB"/>
    <property type="match status" value="1"/>
</dbReference>
<dbReference type="InterPro" id="IPR016092">
    <property type="entry name" value="ATAP"/>
</dbReference>
<keyword evidence="3 4" id="KW-0411">Iron-sulfur</keyword>
<feature type="binding site" evidence="4">
    <location>
        <position position="110"/>
    </location>
    <ligand>
        <name>iron-sulfur cluster</name>
        <dbReference type="ChEBI" id="CHEBI:30408"/>
    </ligand>
</feature>
<accession>A0ABV2CLH4</accession>
<keyword evidence="7" id="KW-1185">Reference proteome</keyword>